<dbReference type="Proteomes" id="UP000503129">
    <property type="component" value="Chromosome"/>
</dbReference>
<evidence type="ECO:0000313" key="6">
    <source>
        <dbReference type="Proteomes" id="UP000503129"/>
    </source>
</evidence>
<protein>
    <recommendedName>
        <fullName evidence="4">LamG-like jellyroll fold domain-containing protein</fullName>
    </recommendedName>
</protein>
<dbReference type="InterPro" id="IPR013320">
    <property type="entry name" value="ConA-like_dom_sf"/>
</dbReference>
<dbReference type="EMBL" id="CP030118">
    <property type="protein sequence ID" value="QDL11518.1"/>
    <property type="molecule type" value="Genomic_DNA"/>
</dbReference>
<dbReference type="Gene3D" id="2.60.120.200">
    <property type="match status" value="1"/>
</dbReference>
<dbReference type="SUPFAM" id="SSF49899">
    <property type="entry name" value="Concanavalin A-like lectins/glucanases"/>
    <property type="match status" value="1"/>
</dbReference>
<evidence type="ECO:0000256" key="2">
    <source>
        <dbReference type="ARBA" id="ARBA00023157"/>
    </source>
</evidence>
<keyword evidence="1" id="KW-0732">Signal</keyword>
<dbReference type="RefSeq" id="WP_172195329.1">
    <property type="nucleotide sequence ID" value="NZ_CAWOXK010000001.1"/>
</dbReference>
<name>A0A856MLF5_9CYAN</name>
<dbReference type="AlphaFoldDB" id="A0A856MLF5"/>
<reference evidence="5 6" key="1">
    <citation type="submission" date="2018-06" db="EMBL/GenBank/DDBJ databases">
        <title>Comparative genomics of Brasilonema spp. strains.</title>
        <authorList>
            <person name="Alvarenga D.O."/>
            <person name="Fiore M.F."/>
            <person name="Varani A.M."/>
        </authorList>
    </citation>
    <scope>NUCLEOTIDE SEQUENCE [LARGE SCALE GENOMIC DNA]</scope>
    <source>
        <strain evidence="5 6">CENA114</strain>
    </source>
</reference>
<dbReference type="Pfam" id="PF13385">
    <property type="entry name" value="Laminin_G_3"/>
    <property type="match status" value="1"/>
</dbReference>
<dbReference type="KEGG" id="bsen:DP114_29695"/>
<keyword evidence="6" id="KW-1185">Reference proteome</keyword>
<organism evidence="5 6">
    <name type="scientific">Brasilonema sennae CENA114</name>
    <dbReference type="NCBI Taxonomy" id="415709"/>
    <lineage>
        <taxon>Bacteria</taxon>
        <taxon>Bacillati</taxon>
        <taxon>Cyanobacteriota</taxon>
        <taxon>Cyanophyceae</taxon>
        <taxon>Nostocales</taxon>
        <taxon>Scytonemataceae</taxon>
        <taxon>Brasilonema</taxon>
        <taxon>Bromeliae group (in: Brasilonema)</taxon>
    </lineage>
</organism>
<evidence type="ECO:0000256" key="3">
    <source>
        <dbReference type="SAM" id="MobiDB-lite"/>
    </source>
</evidence>
<feature type="compositionally biased region" description="Low complexity" evidence="3">
    <location>
        <begin position="271"/>
        <end position="285"/>
    </location>
</feature>
<evidence type="ECO:0000256" key="1">
    <source>
        <dbReference type="ARBA" id="ARBA00022729"/>
    </source>
</evidence>
<evidence type="ECO:0000313" key="5">
    <source>
        <dbReference type="EMBL" id="QDL11518.1"/>
    </source>
</evidence>
<feature type="domain" description="LamG-like jellyroll fold" evidence="4">
    <location>
        <begin position="73"/>
        <end position="216"/>
    </location>
</feature>
<feature type="compositionally biased region" description="Polar residues" evidence="3">
    <location>
        <begin position="253"/>
        <end position="270"/>
    </location>
</feature>
<feature type="region of interest" description="Disordered" evidence="3">
    <location>
        <begin position="253"/>
        <end position="295"/>
    </location>
</feature>
<dbReference type="SMART" id="SM00560">
    <property type="entry name" value="LamGL"/>
    <property type="match status" value="1"/>
</dbReference>
<feature type="compositionally biased region" description="Low complexity" evidence="3">
    <location>
        <begin position="483"/>
        <end position="495"/>
    </location>
</feature>
<keyword evidence="2" id="KW-1015">Disulfide bond</keyword>
<accession>A0A856MLF5</accession>
<proteinExistence type="predicted"/>
<feature type="region of interest" description="Disordered" evidence="3">
    <location>
        <begin position="469"/>
        <end position="497"/>
    </location>
</feature>
<sequence length="847" mass="86485">MLTIDKLRVGVAGISIGTLRRGNPPIDRMAQQAALSQTTMQETPQNDSFPTAPAFNGVSDKLDMPYAPELNPTSFTVEMWAMVGGGTGYQTIVTSVGGSPLEGRKGYLFCVTPSRQWQFWLGNGEPRAFWRVLTGPKVIPSVWTHLAGAYNQHSRIMTFYVNGQEVGRQIDVQYQPNDRNPMRVGAGATEQLGASPCFFCGKIAEVHIWDRVLSPIEIEALSAQQSIEIQAEPITEIDSPESASVEQDIHGTATQPLLNKDTPTPDSSKQGTGTVPSVTPTPSKPNIEKPITPPVVEQPLALKQPSTVTSMSDPPSVLWQIGRPGQAGIPVPTGAWTQVYNYTISADPDPLNRPIIPSCLVPPSASKIPNSTSQLNIHFVLAEDYTEGYLVLCYDRYGSGEDNIFLDGQLIARTPGADKVQLKQTQIPLGVVFKGLHTLSITVSNSADSAHVIDYLQLQTFKPMLSNLTSQLLPSGNQPRSRGNQPASQNAQQAQGGQGGGLLGGLLSPVTGIVGQVAGGAGNPAELVGGLVGQVAGAAGNPAELVGGLVGQVAGAAGNPAELVGGLAGQVAGAAGNATGLVGGLAGQVAGAAGNAAGLVGGLAGQVAGAAGNAAGLVGGLAGQVAGAAGNPAELVGGLAGQVAGLAGGLPGQSAASSGNHPAGATALSVEVVAQLAGLVNQLSVLIAQLGQMLNQLGIANQSAAVGMLQPQQLAQLSPQQLAQLSPQQLAQVYAAAQQVPGVAPQVASPMAALSPQQLAQLHEAARQILGIVPQVPSPIAGLSPQQLAQVYAAAQQASGITGLSPQQLAQVYAAAAQQAPGIASQLPPGMAALPPELLAQLYRLQG</sequence>
<evidence type="ECO:0000259" key="4">
    <source>
        <dbReference type="SMART" id="SM00560"/>
    </source>
</evidence>
<gene>
    <name evidence="5" type="ORF">DP114_29695</name>
</gene>
<dbReference type="InterPro" id="IPR006558">
    <property type="entry name" value="LamG-like"/>
</dbReference>
<feature type="compositionally biased region" description="Polar residues" evidence="3">
    <location>
        <begin position="469"/>
        <end position="482"/>
    </location>
</feature>